<dbReference type="CDD" id="cd09756">
    <property type="entry name" value="Cas5_I-E"/>
    <property type="match status" value="1"/>
</dbReference>
<dbReference type="Pfam" id="PF09704">
    <property type="entry name" value="Cas_Cas5d"/>
    <property type="match status" value="1"/>
</dbReference>
<dbReference type="NCBIfam" id="TIGR01868">
    <property type="entry name" value="casD_Cas5e"/>
    <property type="match status" value="1"/>
</dbReference>
<dbReference type="InterPro" id="IPR021124">
    <property type="entry name" value="CRISPR-assoc_prot_Cas5"/>
</dbReference>
<dbReference type="AlphaFoldDB" id="A0AB39TVK0"/>
<accession>A0AB39TVK0</accession>
<organism evidence="3">
    <name type="scientific">Streptomyces sp. Y1</name>
    <dbReference type="NCBI Taxonomy" id="3238634"/>
    <lineage>
        <taxon>Bacteria</taxon>
        <taxon>Bacillati</taxon>
        <taxon>Actinomycetota</taxon>
        <taxon>Actinomycetes</taxon>
        <taxon>Kitasatosporales</taxon>
        <taxon>Streptomycetaceae</taxon>
        <taxon>Streptomyces</taxon>
    </lineage>
</organism>
<dbReference type="EMBL" id="CP163445">
    <property type="protein sequence ID" value="XDQ83227.1"/>
    <property type="molecule type" value="Genomic_DNA"/>
</dbReference>
<dbReference type="InterPro" id="IPR010147">
    <property type="entry name" value="CRISPR-assoc_prot_CasD"/>
</dbReference>
<protein>
    <submittedName>
        <fullName evidence="3">Type I-E CRISPR-associated protein Cas5/CasD</fullName>
    </submittedName>
</protein>
<feature type="compositionally biased region" description="Basic and acidic residues" evidence="2">
    <location>
        <begin position="82"/>
        <end position="94"/>
    </location>
</feature>
<feature type="region of interest" description="Disordered" evidence="2">
    <location>
        <begin position="75"/>
        <end position="94"/>
    </location>
</feature>
<evidence type="ECO:0000256" key="1">
    <source>
        <dbReference type="ARBA" id="ARBA00023118"/>
    </source>
</evidence>
<reference evidence="3" key="1">
    <citation type="submission" date="2024-07" db="EMBL/GenBank/DDBJ databases">
        <authorList>
            <person name="Yu S.T."/>
        </authorList>
    </citation>
    <scope>NUCLEOTIDE SEQUENCE</scope>
    <source>
        <strain evidence="3">Y1</strain>
    </source>
</reference>
<dbReference type="GO" id="GO:0003723">
    <property type="term" value="F:RNA binding"/>
    <property type="evidence" value="ECO:0007669"/>
    <property type="project" value="InterPro"/>
</dbReference>
<evidence type="ECO:0000313" key="3">
    <source>
        <dbReference type="EMBL" id="XDQ83227.1"/>
    </source>
</evidence>
<gene>
    <name evidence="3" type="primary">cas5e</name>
    <name evidence="3" type="ORF">AB2U05_34345</name>
</gene>
<dbReference type="InterPro" id="IPR013422">
    <property type="entry name" value="CRISPR-assoc_prot_Cas5_N"/>
</dbReference>
<dbReference type="GO" id="GO:0043571">
    <property type="term" value="P:maintenance of CRISPR repeat elements"/>
    <property type="evidence" value="ECO:0007669"/>
    <property type="project" value="InterPro"/>
</dbReference>
<evidence type="ECO:0000256" key="2">
    <source>
        <dbReference type="SAM" id="MobiDB-lite"/>
    </source>
</evidence>
<keyword evidence="1" id="KW-0051">Antiviral defense</keyword>
<dbReference type="GO" id="GO:0051607">
    <property type="term" value="P:defense response to virus"/>
    <property type="evidence" value="ECO:0007669"/>
    <property type="project" value="UniProtKB-KW"/>
</dbReference>
<sequence>MTGLLLRLAAPLQSWGERSAFPTERDSAPFPTRSGLIGMFAAAAGLPRGADLARYQALEFTVRIDRPGVPLTDFHTAGGGLPKDRTAATSGGDHKGDAVVTRRHYLADAVFTVAVAGPGPVTAGIATALQRPHWAPYLGRRSCIPDEPLLLRARVADPVRELVERVPLSPNPRLGKRDRETIPVDFIWENHPGQLPDSAVPLSLYDTPESFDQHRRTHTKRHLHRTTRQLPAHLAGDGSTPVYQRLFAYMNTPEELSV</sequence>
<proteinExistence type="predicted"/>
<dbReference type="RefSeq" id="WP_369185397.1">
    <property type="nucleotide sequence ID" value="NZ_CP163445.1"/>
</dbReference>
<dbReference type="Gene3D" id="3.30.70.2660">
    <property type="match status" value="1"/>
</dbReference>
<dbReference type="NCBIfam" id="TIGR02593">
    <property type="entry name" value="CRISPR_cas5"/>
    <property type="match status" value="1"/>
</dbReference>
<name>A0AB39TVK0_9ACTN</name>